<sequence>MSPQVLLHRWIQPTFALMLLLQVIRVYLNHYHSDANTSAGTAAGTPASPPGSIVIGAGRISIDI</sequence>
<evidence type="ECO:0000313" key="2">
    <source>
        <dbReference type="EMBL" id="APA16095.1"/>
    </source>
</evidence>
<name>A0A1D9QMD1_SCLS1</name>
<dbReference type="EMBL" id="CP017829">
    <property type="protein sequence ID" value="APA16095.1"/>
    <property type="molecule type" value="Genomic_DNA"/>
</dbReference>
<dbReference type="Proteomes" id="UP000177798">
    <property type="component" value="Chromosome 16"/>
</dbReference>
<proteinExistence type="predicted"/>
<dbReference type="AlphaFoldDB" id="A0A1D9QMD1"/>
<gene>
    <name evidence="2" type="ORF">sscle_16g108650</name>
</gene>
<feature type="transmembrane region" description="Helical" evidence="1">
    <location>
        <begin position="6"/>
        <end position="28"/>
    </location>
</feature>
<keyword evidence="1" id="KW-0812">Transmembrane</keyword>
<evidence type="ECO:0000256" key="1">
    <source>
        <dbReference type="SAM" id="Phobius"/>
    </source>
</evidence>
<reference evidence="3" key="1">
    <citation type="journal article" date="2017" name="Genome Biol. Evol.">
        <title>The complete genome sequence of the phytopathogenic fungus Sclerotinia sclerotiorum reveals insights into the genome architecture of broad host range pathogens.</title>
        <authorList>
            <person name="Derbyshire M."/>
            <person name="Denton-Giles M."/>
            <person name="Hegedus D."/>
            <person name="Seifbarghy S."/>
            <person name="Rollins J."/>
            <person name="van Kan J."/>
            <person name="Seidl M.F."/>
            <person name="Faino L."/>
            <person name="Mbengue M."/>
            <person name="Navaud O."/>
            <person name="Raffaele S."/>
            <person name="Hammond-Kosack K."/>
            <person name="Heard S."/>
            <person name="Oliver R."/>
        </authorList>
    </citation>
    <scope>NUCLEOTIDE SEQUENCE [LARGE SCALE GENOMIC DNA]</scope>
    <source>
        <strain evidence="3">ATCC 18683 / 1980 / Ss-1</strain>
    </source>
</reference>
<organism evidence="2 3">
    <name type="scientific">Sclerotinia sclerotiorum (strain ATCC 18683 / 1980 / Ss-1)</name>
    <name type="common">White mold</name>
    <name type="synonym">Whetzelinia sclerotiorum</name>
    <dbReference type="NCBI Taxonomy" id="665079"/>
    <lineage>
        <taxon>Eukaryota</taxon>
        <taxon>Fungi</taxon>
        <taxon>Dikarya</taxon>
        <taxon>Ascomycota</taxon>
        <taxon>Pezizomycotina</taxon>
        <taxon>Leotiomycetes</taxon>
        <taxon>Helotiales</taxon>
        <taxon>Sclerotiniaceae</taxon>
        <taxon>Sclerotinia</taxon>
    </lineage>
</organism>
<protein>
    <submittedName>
        <fullName evidence="2">Uncharacterized protein</fullName>
    </submittedName>
</protein>
<evidence type="ECO:0000313" key="3">
    <source>
        <dbReference type="Proteomes" id="UP000177798"/>
    </source>
</evidence>
<dbReference type="RefSeq" id="XP_001588690.1">
    <property type="nucleotide sequence ID" value="XM_001588640.1"/>
</dbReference>
<dbReference type="OrthoDB" id="10375421at2759"/>
<dbReference type="VEuPathDB" id="FungiDB:sscle_16g108650"/>
<dbReference type="KEGG" id="ssl:SS1G_10237"/>
<accession>A0A1D9QMD1</accession>
<keyword evidence="1" id="KW-0472">Membrane</keyword>
<keyword evidence="1" id="KW-1133">Transmembrane helix</keyword>